<comment type="similarity">
    <text evidence="1 6">Belongs to the sigma-70 factor family. ECF subfamily.</text>
</comment>
<reference evidence="10" key="2">
    <citation type="submission" date="2019-02" db="EMBL/GenBank/DDBJ databases">
        <title>Granulicella sibirica sp. nov., a psychrotolerant acidobacterium isolated from an organic soil layer in forested tundra, West Siberia.</title>
        <authorList>
            <person name="Oshkin I.Y."/>
            <person name="Kulichevskaya I.S."/>
            <person name="Rijpstra W.I.C."/>
            <person name="Sinninghe Damste J.S."/>
            <person name="Rakitin A.L."/>
            <person name="Ravin N.V."/>
            <person name="Dedysh S.N."/>
        </authorList>
    </citation>
    <scope>NUCLEOTIDE SEQUENCE [LARGE SCALE GENOMIC DNA]</scope>
    <source>
        <strain evidence="10">AF10</strain>
    </source>
</reference>
<dbReference type="InterPro" id="IPR036388">
    <property type="entry name" value="WH-like_DNA-bd_sf"/>
</dbReference>
<proteinExistence type="inferred from homology"/>
<evidence type="ECO:0000256" key="3">
    <source>
        <dbReference type="ARBA" id="ARBA00023082"/>
    </source>
</evidence>
<evidence type="ECO:0000259" key="7">
    <source>
        <dbReference type="Pfam" id="PF04542"/>
    </source>
</evidence>
<accession>A0A4Q0T1J2</accession>
<evidence type="ECO:0000256" key="6">
    <source>
        <dbReference type="RuleBase" id="RU000716"/>
    </source>
</evidence>
<evidence type="ECO:0000256" key="2">
    <source>
        <dbReference type="ARBA" id="ARBA00023015"/>
    </source>
</evidence>
<dbReference type="InterPro" id="IPR000838">
    <property type="entry name" value="RNA_pol_sigma70_ECF_CS"/>
</dbReference>
<dbReference type="InterPro" id="IPR013325">
    <property type="entry name" value="RNA_pol_sigma_r2"/>
</dbReference>
<dbReference type="PANTHER" id="PTHR43133">
    <property type="entry name" value="RNA POLYMERASE ECF-TYPE SIGMA FACTO"/>
    <property type="match status" value="1"/>
</dbReference>
<dbReference type="Pfam" id="PF04542">
    <property type="entry name" value="Sigma70_r2"/>
    <property type="match status" value="1"/>
</dbReference>
<reference evidence="9 10" key="1">
    <citation type="submission" date="2018-11" db="EMBL/GenBank/DDBJ databases">
        <authorList>
            <person name="Mardanov A.V."/>
            <person name="Ravin N.V."/>
            <person name="Dedysh S.N."/>
        </authorList>
    </citation>
    <scope>NUCLEOTIDE SEQUENCE [LARGE SCALE GENOMIC DNA]</scope>
    <source>
        <strain evidence="9 10">AF10</strain>
    </source>
</reference>
<dbReference type="NCBIfam" id="TIGR02937">
    <property type="entry name" value="sigma70-ECF"/>
    <property type="match status" value="1"/>
</dbReference>
<keyword evidence="3 6" id="KW-0731">Sigma factor</keyword>
<evidence type="ECO:0000259" key="8">
    <source>
        <dbReference type="Pfam" id="PF08281"/>
    </source>
</evidence>
<dbReference type="InterPro" id="IPR007627">
    <property type="entry name" value="RNA_pol_sigma70_r2"/>
</dbReference>
<dbReference type="AlphaFoldDB" id="A0A4Q0T1J2"/>
<dbReference type="CDD" id="cd06171">
    <property type="entry name" value="Sigma70_r4"/>
    <property type="match status" value="1"/>
</dbReference>
<comment type="caution">
    <text evidence="9">The sequence shown here is derived from an EMBL/GenBank/DDBJ whole genome shotgun (WGS) entry which is preliminary data.</text>
</comment>
<keyword evidence="5 6" id="KW-0804">Transcription</keyword>
<evidence type="ECO:0000256" key="5">
    <source>
        <dbReference type="ARBA" id="ARBA00023163"/>
    </source>
</evidence>
<dbReference type="OrthoDB" id="9785675at2"/>
<feature type="domain" description="RNA polymerase sigma-70 region 2" evidence="7">
    <location>
        <begin position="23"/>
        <end position="83"/>
    </location>
</feature>
<dbReference type="InterPro" id="IPR014284">
    <property type="entry name" value="RNA_pol_sigma-70_dom"/>
</dbReference>
<dbReference type="PROSITE" id="PS01063">
    <property type="entry name" value="SIGMA70_ECF"/>
    <property type="match status" value="1"/>
</dbReference>
<evidence type="ECO:0000313" key="9">
    <source>
        <dbReference type="EMBL" id="RXH55769.1"/>
    </source>
</evidence>
<dbReference type="InterPro" id="IPR039425">
    <property type="entry name" value="RNA_pol_sigma-70-like"/>
</dbReference>
<dbReference type="SUPFAM" id="SSF88659">
    <property type="entry name" value="Sigma3 and sigma4 domains of RNA polymerase sigma factors"/>
    <property type="match status" value="1"/>
</dbReference>
<gene>
    <name evidence="9" type="ORF">GRAN_2626</name>
</gene>
<dbReference type="EMBL" id="RDSM01000002">
    <property type="protein sequence ID" value="RXH55769.1"/>
    <property type="molecule type" value="Genomic_DNA"/>
</dbReference>
<sequence length="195" mass="21681">MTLLPWRREATVNKPRPSGFEDLVTPLLPALYNHASWLARNPSDAEDLVQESYLKALRGFSGFESGTNFKAWIFRILRNTYLTSRTGLAARRTVALEDELSEAQGLYPEAAIDRETPEILLLRLSDRAAVEAAMEALPPPLLEVILLCDVEEMKYKEIATVLEIPIGTVMSRLSRARLALRTTLQATSAAKGARA</sequence>
<dbReference type="RefSeq" id="WP_128913362.1">
    <property type="nucleotide sequence ID" value="NZ_RDSM01000002.1"/>
</dbReference>
<keyword evidence="10" id="KW-1185">Reference proteome</keyword>
<dbReference type="GO" id="GO:0006352">
    <property type="term" value="P:DNA-templated transcription initiation"/>
    <property type="evidence" value="ECO:0007669"/>
    <property type="project" value="InterPro"/>
</dbReference>
<dbReference type="PANTHER" id="PTHR43133:SF25">
    <property type="entry name" value="RNA POLYMERASE SIGMA FACTOR RFAY-RELATED"/>
    <property type="match status" value="1"/>
</dbReference>
<evidence type="ECO:0000256" key="1">
    <source>
        <dbReference type="ARBA" id="ARBA00010641"/>
    </source>
</evidence>
<protein>
    <recommendedName>
        <fullName evidence="6">RNA polymerase sigma factor</fullName>
    </recommendedName>
</protein>
<name>A0A4Q0T1J2_9BACT</name>
<evidence type="ECO:0000313" key="10">
    <source>
        <dbReference type="Proteomes" id="UP000289437"/>
    </source>
</evidence>
<dbReference type="Gene3D" id="1.10.1740.10">
    <property type="match status" value="1"/>
</dbReference>
<dbReference type="InterPro" id="IPR013249">
    <property type="entry name" value="RNA_pol_sigma70_r4_t2"/>
</dbReference>
<feature type="domain" description="RNA polymerase sigma factor 70 region 4 type 2" evidence="8">
    <location>
        <begin position="128"/>
        <end position="180"/>
    </location>
</feature>
<evidence type="ECO:0000256" key="4">
    <source>
        <dbReference type="ARBA" id="ARBA00023125"/>
    </source>
</evidence>
<dbReference type="InterPro" id="IPR013324">
    <property type="entry name" value="RNA_pol_sigma_r3/r4-like"/>
</dbReference>
<keyword evidence="2 6" id="KW-0805">Transcription regulation</keyword>
<dbReference type="GO" id="GO:0016987">
    <property type="term" value="F:sigma factor activity"/>
    <property type="evidence" value="ECO:0007669"/>
    <property type="project" value="UniProtKB-KW"/>
</dbReference>
<organism evidence="9 10">
    <name type="scientific">Granulicella sibirica</name>
    <dbReference type="NCBI Taxonomy" id="2479048"/>
    <lineage>
        <taxon>Bacteria</taxon>
        <taxon>Pseudomonadati</taxon>
        <taxon>Acidobacteriota</taxon>
        <taxon>Terriglobia</taxon>
        <taxon>Terriglobales</taxon>
        <taxon>Acidobacteriaceae</taxon>
        <taxon>Granulicella</taxon>
    </lineage>
</organism>
<dbReference type="SUPFAM" id="SSF88946">
    <property type="entry name" value="Sigma2 domain of RNA polymerase sigma factors"/>
    <property type="match status" value="1"/>
</dbReference>
<dbReference type="Gene3D" id="1.10.10.10">
    <property type="entry name" value="Winged helix-like DNA-binding domain superfamily/Winged helix DNA-binding domain"/>
    <property type="match status" value="1"/>
</dbReference>
<dbReference type="Proteomes" id="UP000289437">
    <property type="component" value="Unassembled WGS sequence"/>
</dbReference>
<dbReference type="Pfam" id="PF08281">
    <property type="entry name" value="Sigma70_r4_2"/>
    <property type="match status" value="1"/>
</dbReference>
<keyword evidence="4 6" id="KW-0238">DNA-binding</keyword>
<dbReference type="GO" id="GO:0003677">
    <property type="term" value="F:DNA binding"/>
    <property type="evidence" value="ECO:0007669"/>
    <property type="project" value="UniProtKB-KW"/>
</dbReference>